<dbReference type="SFLD" id="SFLDG01058">
    <property type="entry name" value="lipoyl_synthase_like"/>
    <property type="match status" value="1"/>
</dbReference>
<evidence type="ECO:0000256" key="8">
    <source>
        <dbReference type="HAMAP-Rule" id="MF_00206"/>
    </source>
</evidence>
<comment type="subcellular location">
    <subcellularLocation>
        <location evidence="8">Cytoplasm</location>
    </subcellularLocation>
</comment>
<evidence type="ECO:0000256" key="5">
    <source>
        <dbReference type="ARBA" id="ARBA00023004"/>
    </source>
</evidence>
<keyword evidence="3 8" id="KW-0949">S-adenosyl-L-methionine</keyword>
<dbReference type="EC" id="2.8.1.8" evidence="8"/>
<evidence type="ECO:0000256" key="2">
    <source>
        <dbReference type="ARBA" id="ARBA00022679"/>
    </source>
</evidence>
<dbReference type="InterPro" id="IPR003698">
    <property type="entry name" value="Lipoyl_synth"/>
</dbReference>
<keyword evidence="8" id="KW-0963">Cytoplasm</keyword>
<keyword evidence="11" id="KW-1185">Reference proteome</keyword>
<dbReference type="NCBIfam" id="NF004019">
    <property type="entry name" value="PRK05481.1"/>
    <property type="match status" value="1"/>
</dbReference>
<evidence type="ECO:0000256" key="6">
    <source>
        <dbReference type="ARBA" id="ARBA00023014"/>
    </source>
</evidence>
<dbReference type="NCBIfam" id="NF009544">
    <property type="entry name" value="PRK12928.1"/>
    <property type="match status" value="1"/>
</dbReference>
<feature type="binding site" evidence="8">
    <location>
        <position position="95"/>
    </location>
    <ligand>
        <name>[4Fe-4S] cluster</name>
        <dbReference type="ChEBI" id="CHEBI:49883"/>
        <label>2</label>
        <note>4Fe-4S-S-AdoMet</note>
    </ligand>
</feature>
<comment type="catalytic activity">
    <reaction evidence="7 8">
        <text>[[Fe-S] cluster scaffold protein carrying a second [4Fe-4S](2+) cluster] + N(6)-octanoyl-L-lysyl-[protein] + 2 oxidized [2Fe-2S]-[ferredoxin] + 2 S-adenosyl-L-methionine + 4 H(+) = [[Fe-S] cluster scaffold protein] + N(6)-[(R)-dihydrolipoyl]-L-lysyl-[protein] + 4 Fe(3+) + 2 hydrogen sulfide + 2 5'-deoxyadenosine + 2 L-methionine + 2 reduced [2Fe-2S]-[ferredoxin]</text>
        <dbReference type="Rhea" id="RHEA:16585"/>
        <dbReference type="Rhea" id="RHEA-COMP:9928"/>
        <dbReference type="Rhea" id="RHEA-COMP:10000"/>
        <dbReference type="Rhea" id="RHEA-COMP:10001"/>
        <dbReference type="Rhea" id="RHEA-COMP:10475"/>
        <dbReference type="Rhea" id="RHEA-COMP:14568"/>
        <dbReference type="Rhea" id="RHEA-COMP:14569"/>
        <dbReference type="ChEBI" id="CHEBI:15378"/>
        <dbReference type="ChEBI" id="CHEBI:17319"/>
        <dbReference type="ChEBI" id="CHEBI:29034"/>
        <dbReference type="ChEBI" id="CHEBI:29919"/>
        <dbReference type="ChEBI" id="CHEBI:33722"/>
        <dbReference type="ChEBI" id="CHEBI:33737"/>
        <dbReference type="ChEBI" id="CHEBI:33738"/>
        <dbReference type="ChEBI" id="CHEBI:57844"/>
        <dbReference type="ChEBI" id="CHEBI:59789"/>
        <dbReference type="ChEBI" id="CHEBI:78809"/>
        <dbReference type="ChEBI" id="CHEBI:83100"/>
        <dbReference type="EC" id="2.8.1.8"/>
    </reaction>
</comment>
<organism evidence="10 11">
    <name type="scientific">Candidatus Legionella polyplacis</name>
    <dbReference type="NCBI Taxonomy" id="2005262"/>
    <lineage>
        <taxon>Bacteria</taxon>
        <taxon>Pseudomonadati</taxon>
        <taxon>Pseudomonadota</taxon>
        <taxon>Gammaproteobacteria</taxon>
        <taxon>Legionellales</taxon>
        <taxon>Legionellaceae</taxon>
        <taxon>Legionella</taxon>
    </lineage>
</organism>
<dbReference type="CDD" id="cd01335">
    <property type="entry name" value="Radical_SAM"/>
    <property type="match status" value="1"/>
</dbReference>
<dbReference type="SFLD" id="SFLDF00271">
    <property type="entry name" value="lipoyl_synthase"/>
    <property type="match status" value="1"/>
</dbReference>
<comment type="function">
    <text evidence="8">Catalyzes the radical-mediated insertion of two sulfur atoms into the C-6 and C-8 positions of the octanoyl moiety bound to the lipoyl domains of lipoate-dependent enzymes, thereby converting the octanoylated domains into lipoylated derivatives.</text>
</comment>
<evidence type="ECO:0000256" key="1">
    <source>
        <dbReference type="ARBA" id="ARBA00022485"/>
    </source>
</evidence>
<feature type="binding site" evidence="8">
    <location>
        <position position="306"/>
    </location>
    <ligand>
        <name>[4Fe-4S] cluster</name>
        <dbReference type="ChEBI" id="CHEBI:49883"/>
        <label>1</label>
    </ligand>
</feature>
<dbReference type="InterPro" id="IPR013785">
    <property type="entry name" value="Aldolase_TIM"/>
</dbReference>
<protein>
    <recommendedName>
        <fullName evidence="8">Lipoyl synthase</fullName>
        <ecNumber evidence="8">2.8.1.8</ecNumber>
    </recommendedName>
    <alternativeName>
        <fullName evidence="8">Lip-syn</fullName>
        <shortName evidence="8">LS</shortName>
    </alternativeName>
    <alternativeName>
        <fullName evidence="8">Lipoate synthase</fullName>
    </alternativeName>
    <alternativeName>
        <fullName evidence="8">Lipoic acid synthase</fullName>
    </alternativeName>
    <alternativeName>
        <fullName evidence="8">Sulfur insertion protein LipA</fullName>
    </alternativeName>
</protein>
<feature type="domain" description="Radical SAM core" evidence="9">
    <location>
        <begin position="77"/>
        <end position="295"/>
    </location>
</feature>
<evidence type="ECO:0000256" key="4">
    <source>
        <dbReference type="ARBA" id="ARBA00022723"/>
    </source>
</evidence>
<evidence type="ECO:0000256" key="7">
    <source>
        <dbReference type="ARBA" id="ARBA00047326"/>
    </source>
</evidence>
<dbReference type="HAMAP" id="MF_00206">
    <property type="entry name" value="Lipoyl_synth"/>
    <property type="match status" value="1"/>
</dbReference>
<dbReference type="PANTHER" id="PTHR10949">
    <property type="entry name" value="LIPOYL SYNTHASE"/>
    <property type="match status" value="1"/>
</dbReference>
<dbReference type="RefSeq" id="WP_338516138.1">
    <property type="nucleotide sequence ID" value="NZ_CP135137.1"/>
</dbReference>
<proteinExistence type="inferred from homology"/>
<evidence type="ECO:0000259" key="9">
    <source>
        <dbReference type="PROSITE" id="PS51918"/>
    </source>
</evidence>
<keyword evidence="1 8" id="KW-0004">4Fe-4S</keyword>
<gene>
    <name evidence="8 10" type="primary">lipA</name>
    <name evidence="10" type="ORF">RQL39_00175</name>
</gene>
<keyword evidence="4 8" id="KW-0479">Metal-binding</keyword>
<dbReference type="PIRSF" id="PIRSF005963">
    <property type="entry name" value="Lipoyl_synth"/>
    <property type="match status" value="1"/>
</dbReference>
<dbReference type="PANTHER" id="PTHR10949:SF0">
    <property type="entry name" value="LIPOYL SYNTHASE, MITOCHONDRIAL"/>
    <property type="match status" value="1"/>
</dbReference>
<feature type="binding site" evidence="8">
    <location>
        <position position="65"/>
    </location>
    <ligand>
        <name>[4Fe-4S] cluster</name>
        <dbReference type="ChEBI" id="CHEBI:49883"/>
        <label>1</label>
    </ligand>
</feature>
<reference evidence="10" key="1">
    <citation type="submission" date="2023-09" db="EMBL/GenBank/DDBJ databases">
        <title>Genomes of two closely related lineages of the louse Polyplax serrata with different host specificities.</title>
        <authorList>
            <person name="Martinu J."/>
            <person name="Tarabai H."/>
            <person name="Stefka J."/>
            <person name="Hypsa V."/>
        </authorList>
    </citation>
    <scope>NUCLEOTIDE SEQUENCE [LARGE SCALE GENOMIC DNA]</scope>
    <source>
        <strain evidence="10">98ZLc_SE</strain>
    </source>
</reference>
<evidence type="ECO:0000313" key="10">
    <source>
        <dbReference type="EMBL" id="WWR11581.1"/>
    </source>
</evidence>
<dbReference type="NCBIfam" id="TIGR00510">
    <property type="entry name" value="lipA"/>
    <property type="match status" value="1"/>
</dbReference>
<sequence length="320" mass="36759">MNIKSGKKYLTFNGISAIKDGIKENNFKKLTILPKPYWIRIKQVNSILFYKIKNYLLKYKLNTVCEEAKCPNINECWSNGTMTIMLMGSVCTRSCSFCSIDTGNPKKIIDIFEPRNVAKVISFLNMKYIVLTSVTRDDLRDGGLKHFIKTIKFIKAYSPDIRIEVLSPDFSKSIENIKQLVNSGIHVFSQNIETVKRLTRIVRDNRSNYINTLNALNYAKKYNPDILTKSSIMLGLGESYEEVIETMNDLRKKDVNLLTLGQYLQPTKNHLPVVRYVKPEEFNKFKKIGLEKGFLEVESGPLVRSSYNAGKVFEKNYLSS</sequence>
<dbReference type="InterPro" id="IPR007197">
    <property type="entry name" value="rSAM"/>
</dbReference>
<evidence type="ECO:0000256" key="3">
    <source>
        <dbReference type="ARBA" id="ARBA00022691"/>
    </source>
</evidence>
<comment type="cofactor">
    <cofactor evidence="8">
        <name>[4Fe-4S] cluster</name>
        <dbReference type="ChEBI" id="CHEBI:49883"/>
    </cofactor>
    <text evidence="8">Binds 2 [4Fe-4S] clusters per subunit. One cluster is coordinated with 3 cysteines and an exchangeable S-adenosyl-L-methionine.</text>
</comment>
<feature type="binding site" evidence="8">
    <location>
        <position position="91"/>
    </location>
    <ligand>
        <name>[4Fe-4S] cluster</name>
        <dbReference type="ChEBI" id="CHEBI:49883"/>
        <label>2</label>
        <note>4Fe-4S-S-AdoMet</note>
    </ligand>
</feature>
<dbReference type="InterPro" id="IPR058240">
    <property type="entry name" value="rSAM_sf"/>
</dbReference>
<feature type="binding site" evidence="8">
    <location>
        <position position="70"/>
    </location>
    <ligand>
        <name>[4Fe-4S] cluster</name>
        <dbReference type="ChEBI" id="CHEBI:49883"/>
        <label>1</label>
    </ligand>
</feature>
<dbReference type="InterPro" id="IPR006638">
    <property type="entry name" value="Elp3/MiaA/NifB-like_rSAM"/>
</dbReference>
<keyword evidence="6 8" id="KW-0411">Iron-sulfur</keyword>
<feature type="binding site" evidence="8">
    <location>
        <position position="76"/>
    </location>
    <ligand>
        <name>[4Fe-4S] cluster</name>
        <dbReference type="ChEBI" id="CHEBI:49883"/>
        <label>1</label>
    </ligand>
</feature>
<keyword evidence="5 8" id="KW-0408">Iron</keyword>
<name>A0ABZ2GYY4_9GAMM</name>
<dbReference type="Pfam" id="PF04055">
    <property type="entry name" value="Radical_SAM"/>
    <property type="match status" value="1"/>
</dbReference>
<dbReference type="Gene3D" id="3.20.20.70">
    <property type="entry name" value="Aldolase class I"/>
    <property type="match status" value="1"/>
</dbReference>
<dbReference type="EMBL" id="CP135137">
    <property type="protein sequence ID" value="WWR11581.1"/>
    <property type="molecule type" value="Genomic_DNA"/>
</dbReference>
<dbReference type="SUPFAM" id="SSF102114">
    <property type="entry name" value="Radical SAM enzymes"/>
    <property type="match status" value="1"/>
</dbReference>
<dbReference type="GO" id="GO:0016992">
    <property type="term" value="F:lipoate synthase activity"/>
    <property type="evidence" value="ECO:0007669"/>
    <property type="project" value="UniProtKB-EC"/>
</dbReference>
<keyword evidence="2 8" id="KW-0808">Transferase</keyword>
<accession>A0ABZ2GYY4</accession>
<feature type="binding site" evidence="8">
    <location>
        <position position="98"/>
    </location>
    <ligand>
        <name>[4Fe-4S] cluster</name>
        <dbReference type="ChEBI" id="CHEBI:49883"/>
        <label>2</label>
        <note>4Fe-4S-S-AdoMet</note>
    </ligand>
</feature>
<dbReference type="Proteomes" id="UP001368618">
    <property type="component" value="Chromosome"/>
</dbReference>
<dbReference type="SMART" id="SM00729">
    <property type="entry name" value="Elp3"/>
    <property type="match status" value="1"/>
</dbReference>
<comment type="pathway">
    <text evidence="8">Protein modification; protein lipoylation via endogenous pathway; protein N(6)-(lipoyl)lysine from octanoyl-[acyl-carrier-protein]: step 2/2.</text>
</comment>
<dbReference type="SFLD" id="SFLDS00029">
    <property type="entry name" value="Radical_SAM"/>
    <property type="match status" value="1"/>
</dbReference>
<comment type="similarity">
    <text evidence="8">Belongs to the radical SAM superfamily. Lipoyl synthase family.</text>
</comment>
<dbReference type="PROSITE" id="PS51918">
    <property type="entry name" value="RADICAL_SAM"/>
    <property type="match status" value="1"/>
</dbReference>
<evidence type="ECO:0000313" key="11">
    <source>
        <dbReference type="Proteomes" id="UP001368618"/>
    </source>
</evidence>